<organism evidence="3 4">
    <name type="scientific">Mycobacterium szulgai</name>
    <dbReference type="NCBI Taxonomy" id="1787"/>
    <lineage>
        <taxon>Bacteria</taxon>
        <taxon>Bacillati</taxon>
        <taxon>Actinomycetota</taxon>
        <taxon>Actinomycetes</taxon>
        <taxon>Mycobacteriales</taxon>
        <taxon>Mycobacteriaceae</taxon>
        <taxon>Mycobacterium</taxon>
    </lineage>
</organism>
<dbReference type="AlphaFoldDB" id="A0A1X2DSQ6"/>
<reference evidence="3 4" key="1">
    <citation type="submission" date="2016-01" db="EMBL/GenBank/DDBJ databases">
        <title>The new phylogeny of the genus Mycobacterium.</title>
        <authorList>
            <person name="Tarcisio F."/>
            <person name="Conor M."/>
            <person name="Antonella G."/>
            <person name="Elisabetta G."/>
            <person name="Giulia F.S."/>
            <person name="Sara T."/>
            <person name="Anna F."/>
            <person name="Clotilde B."/>
            <person name="Roberto B."/>
            <person name="Veronica D.S."/>
            <person name="Fabio R."/>
            <person name="Monica P."/>
            <person name="Olivier J."/>
            <person name="Enrico T."/>
            <person name="Nicola S."/>
        </authorList>
    </citation>
    <scope>NUCLEOTIDE SEQUENCE [LARGE SCALE GENOMIC DNA]</scope>
    <source>
        <strain evidence="3 4">DSM 44166</strain>
    </source>
</reference>
<dbReference type="Pfam" id="PF13827">
    <property type="entry name" value="DUF4189"/>
    <property type="match status" value="1"/>
</dbReference>
<sequence length="146" mass="15034">MVTTRRRIAIVAATLGATAALMISALPSIPRGTADLDYAAMSEMGMVPEGPVVPIRHYGAIAYAPTGKWGKGLRYTSQAGANQAALAACGLDTCKVLISFRQPQCGAIAYDGSNYQGGSGFPLGAAQEDAINKLGGGRIVNWACNS</sequence>
<evidence type="ECO:0000313" key="3">
    <source>
        <dbReference type="EMBL" id="ORW91141.1"/>
    </source>
</evidence>
<evidence type="ECO:0000313" key="4">
    <source>
        <dbReference type="Proteomes" id="UP000193317"/>
    </source>
</evidence>
<protein>
    <recommendedName>
        <fullName evidence="2">DUF4189 domain-containing protein</fullName>
    </recommendedName>
</protein>
<feature type="chain" id="PRO_5013163043" description="DUF4189 domain-containing protein" evidence="1">
    <location>
        <begin position="20"/>
        <end position="146"/>
    </location>
</feature>
<dbReference type="RefSeq" id="WP_085672787.1">
    <property type="nucleotide sequence ID" value="NZ_LQPW01000158.1"/>
</dbReference>
<evidence type="ECO:0000259" key="2">
    <source>
        <dbReference type="Pfam" id="PF13827"/>
    </source>
</evidence>
<gene>
    <name evidence="3" type="ORF">AWC27_10615</name>
</gene>
<feature type="signal peptide" evidence="1">
    <location>
        <begin position="1"/>
        <end position="19"/>
    </location>
</feature>
<dbReference type="EMBL" id="LQPW01000158">
    <property type="protein sequence ID" value="ORW91141.1"/>
    <property type="molecule type" value="Genomic_DNA"/>
</dbReference>
<evidence type="ECO:0000256" key="1">
    <source>
        <dbReference type="SAM" id="SignalP"/>
    </source>
</evidence>
<comment type="caution">
    <text evidence="3">The sequence shown here is derived from an EMBL/GenBank/DDBJ whole genome shotgun (WGS) entry which is preliminary data.</text>
</comment>
<proteinExistence type="predicted"/>
<name>A0A1X2DSQ6_MYCSZ</name>
<dbReference type="Proteomes" id="UP000193317">
    <property type="component" value="Unassembled WGS sequence"/>
</dbReference>
<keyword evidence="4" id="KW-1185">Reference proteome</keyword>
<accession>A0A1X2DSQ6</accession>
<keyword evidence="1" id="KW-0732">Signal</keyword>
<feature type="domain" description="DUF4189" evidence="2">
    <location>
        <begin position="58"/>
        <end position="144"/>
    </location>
</feature>
<dbReference type="OrthoDB" id="4742838at2"/>
<dbReference type="InterPro" id="IPR025240">
    <property type="entry name" value="DUF4189"/>
</dbReference>